<proteinExistence type="predicted"/>
<accession>A0AB73C3G0</accession>
<feature type="transmembrane region" description="Helical" evidence="6">
    <location>
        <begin position="262"/>
        <end position="279"/>
    </location>
</feature>
<evidence type="ECO:0000259" key="7">
    <source>
        <dbReference type="Pfam" id="PF00892"/>
    </source>
</evidence>
<dbReference type="AlphaFoldDB" id="A0AB73C3G0"/>
<name>A0AB73C3G0_9FUSO</name>
<dbReference type="RefSeq" id="WP_035900656.1">
    <property type="nucleotide sequence ID" value="NZ_JAAH01000060.1"/>
</dbReference>
<organism evidence="8 9">
    <name type="scientific">Fusobacterium necrophorum DJ-2</name>
    <dbReference type="NCBI Taxonomy" id="1441737"/>
    <lineage>
        <taxon>Bacteria</taxon>
        <taxon>Fusobacteriati</taxon>
        <taxon>Fusobacteriota</taxon>
        <taxon>Fusobacteriia</taxon>
        <taxon>Fusobacteriales</taxon>
        <taxon>Fusobacteriaceae</taxon>
        <taxon>Fusobacterium</taxon>
    </lineage>
</organism>
<keyword evidence="3 6" id="KW-0812">Transmembrane</keyword>
<feature type="domain" description="EamA" evidence="7">
    <location>
        <begin position="145"/>
        <end position="278"/>
    </location>
</feature>
<gene>
    <name evidence="8" type="ORF">FUSO8_05735</name>
</gene>
<feature type="transmembrane region" description="Helical" evidence="6">
    <location>
        <begin position="174"/>
        <end position="193"/>
    </location>
</feature>
<keyword evidence="2" id="KW-1003">Cell membrane</keyword>
<reference evidence="8 9" key="1">
    <citation type="submission" date="2014-01" db="EMBL/GenBank/DDBJ databases">
        <title>Comparative genomics of Fusobacterium necrophorum wild isolates.</title>
        <authorList>
            <person name="Kittichotirat W."/>
            <person name="Bumgarner R.E."/>
            <person name="Lawrence P."/>
        </authorList>
    </citation>
    <scope>NUCLEOTIDE SEQUENCE [LARGE SCALE GENOMIC DNA]</scope>
    <source>
        <strain evidence="8 9">DJ-2</strain>
    </source>
</reference>
<feature type="transmembrane region" description="Helical" evidence="6">
    <location>
        <begin position="236"/>
        <end position="256"/>
    </location>
</feature>
<keyword evidence="4 6" id="KW-1133">Transmembrane helix</keyword>
<feature type="transmembrane region" description="Helical" evidence="6">
    <location>
        <begin position="205"/>
        <end position="224"/>
    </location>
</feature>
<comment type="subcellular location">
    <subcellularLocation>
        <location evidence="1">Cell membrane</location>
        <topology evidence="1">Multi-pass membrane protein</topology>
    </subcellularLocation>
</comment>
<dbReference type="SUPFAM" id="SSF103481">
    <property type="entry name" value="Multidrug resistance efflux transporter EmrE"/>
    <property type="match status" value="2"/>
</dbReference>
<feature type="transmembrane region" description="Helical" evidence="6">
    <location>
        <begin position="120"/>
        <end position="137"/>
    </location>
</feature>
<dbReference type="InterPro" id="IPR037185">
    <property type="entry name" value="EmrE-like"/>
</dbReference>
<dbReference type="PANTHER" id="PTHR42920">
    <property type="entry name" value="OS03G0707200 PROTEIN-RELATED"/>
    <property type="match status" value="1"/>
</dbReference>
<feature type="transmembrane region" description="Helical" evidence="6">
    <location>
        <begin position="66"/>
        <end position="88"/>
    </location>
</feature>
<evidence type="ECO:0000256" key="4">
    <source>
        <dbReference type="ARBA" id="ARBA00022989"/>
    </source>
</evidence>
<evidence type="ECO:0000256" key="1">
    <source>
        <dbReference type="ARBA" id="ARBA00004651"/>
    </source>
</evidence>
<comment type="caution">
    <text evidence="8">The sequence shown here is derived from an EMBL/GenBank/DDBJ whole genome shotgun (WGS) entry which is preliminary data.</text>
</comment>
<dbReference type="InterPro" id="IPR051258">
    <property type="entry name" value="Diverse_Substrate_Transporter"/>
</dbReference>
<dbReference type="InterPro" id="IPR000620">
    <property type="entry name" value="EamA_dom"/>
</dbReference>
<dbReference type="EMBL" id="JAAH01000060">
    <property type="protein sequence ID" value="KDE72321.1"/>
    <property type="molecule type" value="Genomic_DNA"/>
</dbReference>
<dbReference type="GO" id="GO:0005886">
    <property type="term" value="C:plasma membrane"/>
    <property type="evidence" value="ECO:0007669"/>
    <property type="project" value="UniProtKB-SubCell"/>
</dbReference>
<evidence type="ECO:0000256" key="3">
    <source>
        <dbReference type="ARBA" id="ARBA00022692"/>
    </source>
</evidence>
<dbReference type="Proteomes" id="UP000027058">
    <property type="component" value="Unassembled WGS sequence"/>
</dbReference>
<dbReference type="Pfam" id="PF00892">
    <property type="entry name" value="EamA"/>
    <property type="match status" value="2"/>
</dbReference>
<feature type="transmembrane region" description="Helical" evidence="6">
    <location>
        <begin position="37"/>
        <end position="54"/>
    </location>
</feature>
<sequence>MKNDYKYNIYMIIVTIFWGLTYVLTKVCLMYSTELHVISLRFLLSFLISFLFLWKKIFPIKLKELFYSFILGILLFLVFITMTVGLKYTTATNASFLVSLSVIFIPFFSSFINKEKLKKNIFIVLIFAFIGIGLLTLDRNLQFQIGDILCFICSILFAFHVVFVGKFVKNNNPITLGVFQFAYISLFSFFIQYPIEKFSFPTNKLFWISLLILSIFCTSFGYIVQNIVQQKISSTVTGFILSLEPIFSGIFGYIILKEQLTIQQYIGGALLFLCVIYVSKEI</sequence>
<feature type="transmembrane region" description="Helical" evidence="6">
    <location>
        <begin position="94"/>
        <end position="113"/>
    </location>
</feature>
<evidence type="ECO:0000256" key="5">
    <source>
        <dbReference type="ARBA" id="ARBA00023136"/>
    </source>
</evidence>
<dbReference type="PANTHER" id="PTHR42920:SF5">
    <property type="entry name" value="EAMA DOMAIN-CONTAINING PROTEIN"/>
    <property type="match status" value="1"/>
</dbReference>
<evidence type="ECO:0000256" key="6">
    <source>
        <dbReference type="SAM" id="Phobius"/>
    </source>
</evidence>
<feature type="transmembrane region" description="Helical" evidence="6">
    <location>
        <begin position="143"/>
        <end position="162"/>
    </location>
</feature>
<protein>
    <submittedName>
        <fullName evidence="8">Membrane protein</fullName>
    </submittedName>
</protein>
<evidence type="ECO:0000256" key="2">
    <source>
        <dbReference type="ARBA" id="ARBA00022475"/>
    </source>
</evidence>
<evidence type="ECO:0000313" key="9">
    <source>
        <dbReference type="Proteomes" id="UP000027058"/>
    </source>
</evidence>
<feature type="domain" description="EamA" evidence="7">
    <location>
        <begin position="8"/>
        <end position="136"/>
    </location>
</feature>
<keyword evidence="5 6" id="KW-0472">Membrane</keyword>
<evidence type="ECO:0000313" key="8">
    <source>
        <dbReference type="EMBL" id="KDE72321.1"/>
    </source>
</evidence>
<feature type="transmembrane region" description="Helical" evidence="6">
    <location>
        <begin position="7"/>
        <end position="25"/>
    </location>
</feature>